<dbReference type="PANTHER" id="PTHR24353">
    <property type="entry name" value="CYCLIC NUCLEOTIDE-DEPENDENT PROTEIN KINASE"/>
    <property type="match status" value="1"/>
</dbReference>
<organism evidence="8">
    <name type="scientific">Notodromas monacha</name>
    <dbReference type="NCBI Taxonomy" id="399045"/>
    <lineage>
        <taxon>Eukaryota</taxon>
        <taxon>Metazoa</taxon>
        <taxon>Ecdysozoa</taxon>
        <taxon>Arthropoda</taxon>
        <taxon>Crustacea</taxon>
        <taxon>Oligostraca</taxon>
        <taxon>Ostracoda</taxon>
        <taxon>Podocopa</taxon>
        <taxon>Podocopida</taxon>
        <taxon>Cypridocopina</taxon>
        <taxon>Cypridoidea</taxon>
        <taxon>Cyprididae</taxon>
        <taxon>Notodromas</taxon>
    </lineage>
</organism>
<feature type="region of interest" description="Disordered" evidence="6">
    <location>
        <begin position="398"/>
        <end position="417"/>
    </location>
</feature>
<evidence type="ECO:0000259" key="7">
    <source>
        <dbReference type="PROSITE" id="PS50011"/>
    </source>
</evidence>
<evidence type="ECO:0000256" key="2">
    <source>
        <dbReference type="ARBA" id="ARBA00022679"/>
    </source>
</evidence>
<dbReference type="InterPro" id="IPR011009">
    <property type="entry name" value="Kinase-like_dom_sf"/>
</dbReference>
<feature type="region of interest" description="Disordered" evidence="6">
    <location>
        <begin position="44"/>
        <end position="169"/>
    </location>
</feature>
<feature type="compositionally biased region" description="Basic and acidic residues" evidence="6">
    <location>
        <begin position="187"/>
        <end position="197"/>
    </location>
</feature>
<keyword evidence="2" id="KW-0808">Transferase</keyword>
<dbReference type="EMBL" id="OA884560">
    <property type="protein sequence ID" value="CAD7280970.1"/>
    <property type="molecule type" value="Genomic_DNA"/>
</dbReference>
<dbReference type="Gene3D" id="3.30.200.20">
    <property type="entry name" value="Phosphorylase Kinase, domain 1"/>
    <property type="match status" value="2"/>
</dbReference>
<gene>
    <name evidence="8" type="ORF">NMOB1V02_LOCUS8625</name>
</gene>
<keyword evidence="5" id="KW-0067">ATP-binding</keyword>
<accession>A0A7R9GFX3</accession>
<feature type="compositionally biased region" description="Basic residues" evidence="6">
    <location>
        <begin position="697"/>
        <end position="711"/>
    </location>
</feature>
<evidence type="ECO:0000313" key="8">
    <source>
        <dbReference type="EMBL" id="CAD7280970.1"/>
    </source>
</evidence>
<dbReference type="GO" id="GO:0005829">
    <property type="term" value="C:cytosol"/>
    <property type="evidence" value="ECO:0007669"/>
    <property type="project" value="TreeGrafter"/>
</dbReference>
<dbReference type="Gene3D" id="1.10.510.10">
    <property type="entry name" value="Transferase(Phosphotransferase) domain 1"/>
    <property type="match status" value="1"/>
</dbReference>
<evidence type="ECO:0000256" key="1">
    <source>
        <dbReference type="ARBA" id="ARBA00022527"/>
    </source>
</evidence>
<evidence type="ECO:0000256" key="4">
    <source>
        <dbReference type="ARBA" id="ARBA00022777"/>
    </source>
</evidence>
<feature type="region of interest" description="Disordered" evidence="6">
    <location>
        <begin position="178"/>
        <end position="197"/>
    </location>
</feature>
<keyword evidence="4" id="KW-0418">Kinase</keyword>
<feature type="compositionally biased region" description="Basic and acidic residues" evidence="6">
    <location>
        <begin position="61"/>
        <end position="83"/>
    </location>
</feature>
<dbReference type="SMART" id="SM00220">
    <property type="entry name" value="S_TKc"/>
    <property type="match status" value="1"/>
</dbReference>
<feature type="domain" description="Protein kinase" evidence="7">
    <location>
        <begin position="460"/>
        <end position="761"/>
    </location>
</feature>
<evidence type="ECO:0000256" key="3">
    <source>
        <dbReference type="ARBA" id="ARBA00022741"/>
    </source>
</evidence>
<feature type="compositionally biased region" description="Basic and acidic residues" evidence="6">
    <location>
        <begin position="338"/>
        <end position="371"/>
    </location>
</feature>
<feature type="compositionally biased region" description="Basic and acidic residues" evidence="6">
    <location>
        <begin position="407"/>
        <end position="417"/>
    </location>
</feature>
<feature type="region of interest" description="Disordered" evidence="6">
    <location>
        <begin position="686"/>
        <end position="711"/>
    </location>
</feature>
<dbReference type="InterPro" id="IPR045270">
    <property type="entry name" value="STKc_AGC"/>
</dbReference>
<dbReference type="GO" id="GO:0004691">
    <property type="term" value="F:cAMP-dependent protein kinase activity"/>
    <property type="evidence" value="ECO:0007669"/>
    <property type="project" value="TreeGrafter"/>
</dbReference>
<keyword evidence="9" id="KW-1185">Reference proteome</keyword>
<dbReference type="CDD" id="cd05123">
    <property type="entry name" value="STKc_AGC"/>
    <property type="match status" value="1"/>
</dbReference>
<protein>
    <recommendedName>
        <fullName evidence="7">Protein kinase domain-containing protein</fullName>
    </recommendedName>
</protein>
<dbReference type="InterPro" id="IPR000719">
    <property type="entry name" value="Prot_kinase_dom"/>
</dbReference>
<feature type="region of interest" description="Disordered" evidence="6">
    <location>
        <begin position="281"/>
        <end position="390"/>
    </location>
</feature>
<keyword evidence="1" id="KW-0723">Serine/threonine-protein kinase</keyword>
<dbReference type="EMBL" id="CAJPEX010002523">
    <property type="protein sequence ID" value="CAG0921122.1"/>
    <property type="molecule type" value="Genomic_DNA"/>
</dbReference>
<evidence type="ECO:0000256" key="5">
    <source>
        <dbReference type="ARBA" id="ARBA00022840"/>
    </source>
</evidence>
<sequence length="761" mass="87777">MERLPGDLISIIDQSINDEWLDASRKSLGPSDSVVFSVTLSTKDSNLQLPGGAHAVNSNHKLNEPENQQRHHGDKRPDNDGKNKHQHVPHHQEDDHKKGNHIKHNQDGEKGHHGKKPHPQDEEKGSKAEHHKLNNHSSHPDHPKVSPECKQKSAQYTLPKTGFRKNPDFVEPTDKATPALTHHQHQHIRDSRQDSETTRELKIKEFFRRVMFKGSMRFHENYNRPQTSSSKSKAHTLSNFYIKHYVAAGAFGTVVLCQDKATKRHLAMKILVKEKIVNRLKLNEPENQQRHHGDKRPDNDGKNKHQHAPHHQEDDHKKGNHIKHNQDGEKGHHGKKPHPQDEEKGSKAEHHKLNNHSSHPDHPKVSPECKQKSAQYTLPKTGFRKNPDFVEPTDKATPALTHHQHQHIRDSRQDSETTRELKIKEFFRRVMFKGSMRFHENYNRPQTSSSKSKAHTLSNFYIKHYVAAGAFGTVVLCQDKATKRHLAMKILVKEKIVNRLKIRHLMRERDILRSVEFPFIVYLLHSFKDNACLYMVMRFCPGGDLFLLLRRHRRFDEGVVKFYAAQVLLGLEYLHSSSVVYRDLKPENLMVTETGYIRISDMGFARLLKGYQRAWTFCGTAEYMPPEIIDNIGHAFPADWWSFGILLYELATQGIDAIFGSSQGKNLFKNLRRNIFIAWVFQQTPHPSDKELTPSRSHSKIRKSSQSRRRHQISPVVEKFGLERNLFAESEGTFQTPCAAKHVNNKKHTLSANIPPEELSC</sequence>
<dbReference type="AlphaFoldDB" id="A0A7R9GFX3"/>
<reference evidence="8" key="1">
    <citation type="submission" date="2020-11" db="EMBL/GenBank/DDBJ databases">
        <authorList>
            <person name="Tran Van P."/>
        </authorList>
    </citation>
    <scope>NUCLEOTIDE SEQUENCE</scope>
</reference>
<feature type="compositionally biased region" description="Basic and acidic residues" evidence="6">
    <location>
        <begin position="118"/>
        <end position="151"/>
    </location>
</feature>
<proteinExistence type="predicted"/>
<dbReference type="GO" id="GO:0005524">
    <property type="term" value="F:ATP binding"/>
    <property type="evidence" value="ECO:0007669"/>
    <property type="project" value="UniProtKB-KW"/>
</dbReference>
<dbReference type="Pfam" id="PF00069">
    <property type="entry name" value="Pkinase"/>
    <property type="match status" value="1"/>
</dbReference>
<dbReference type="GO" id="GO:0005952">
    <property type="term" value="C:cAMP-dependent protein kinase complex"/>
    <property type="evidence" value="ECO:0007669"/>
    <property type="project" value="TreeGrafter"/>
</dbReference>
<dbReference type="SUPFAM" id="SSF56112">
    <property type="entry name" value="Protein kinase-like (PK-like)"/>
    <property type="match status" value="2"/>
</dbReference>
<dbReference type="OrthoDB" id="63267at2759"/>
<evidence type="ECO:0000256" key="6">
    <source>
        <dbReference type="SAM" id="MobiDB-lite"/>
    </source>
</evidence>
<name>A0A7R9GFX3_9CRUS</name>
<dbReference type="PROSITE" id="PS00108">
    <property type="entry name" value="PROTEIN_KINASE_ST"/>
    <property type="match status" value="1"/>
</dbReference>
<dbReference type="PROSITE" id="PS50011">
    <property type="entry name" value="PROTEIN_KINASE_DOM"/>
    <property type="match status" value="1"/>
</dbReference>
<feature type="compositionally biased region" description="Basic and acidic residues" evidence="6">
    <location>
        <begin position="281"/>
        <end position="303"/>
    </location>
</feature>
<evidence type="ECO:0000313" key="9">
    <source>
        <dbReference type="Proteomes" id="UP000678499"/>
    </source>
</evidence>
<dbReference type="InterPro" id="IPR008271">
    <property type="entry name" value="Ser/Thr_kinase_AS"/>
</dbReference>
<dbReference type="PANTHER" id="PTHR24353:SF37">
    <property type="entry name" value="CAMP-DEPENDENT PROTEIN KINASE CATALYTIC SUBUNIT PRKX"/>
    <property type="match status" value="1"/>
</dbReference>
<dbReference type="Proteomes" id="UP000678499">
    <property type="component" value="Unassembled WGS sequence"/>
</dbReference>
<keyword evidence="3" id="KW-0547">Nucleotide-binding</keyword>